<evidence type="ECO:0000313" key="7">
    <source>
        <dbReference type="Proteomes" id="UP000284841"/>
    </source>
</evidence>
<dbReference type="InterPro" id="IPR018484">
    <property type="entry name" value="FGGY_N"/>
</dbReference>
<evidence type="ECO:0000256" key="2">
    <source>
        <dbReference type="ARBA" id="ARBA00022679"/>
    </source>
</evidence>
<keyword evidence="3 6" id="KW-0418">Kinase</keyword>
<evidence type="ECO:0000256" key="3">
    <source>
        <dbReference type="ARBA" id="ARBA00022777"/>
    </source>
</evidence>
<dbReference type="EMBL" id="QRMS01000003">
    <property type="protein sequence ID" value="RHJ87194.1"/>
    <property type="molecule type" value="Genomic_DNA"/>
</dbReference>
<dbReference type="GO" id="GO:0005975">
    <property type="term" value="P:carbohydrate metabolic process"/>
    <property type="evidence" value="ECO:0007669"/>
    <property type="project" value="InterPro"/>
</dbReference>
<name>A0A415E0R2_9FIRM</name>
<dbReference type="InterPro" id="IPR043129">
    <property type="entry name" value="ATPase_NBD"/>
</dbReference>
<reference evidence="6 7" key="1">
    <citation type="submission" date="2018-08" db="EMBL/GenBank/DDBJ databases">
        <title>A genome reference for cultivated species of the human gut microbiota.</title>
        <authorList>
            <person name="Zou Y."/>
            <person name="Xue W."/>
            <person name="Luo G."/>
        </authorList>
    </citation>
    <scope>NUCLEOTIDE SEQUENCE [LARGE SCALE GENOMIC DNA]</scope>
    <source>
        <strain evidence="6 7">AM07-24</strain>
    </source>
</reference>
<dbReference type="Pfam" id="PF00370">
    <property type="entry name" value="FGGY_N"/>
    <property type="match status" value="1"/>
</dbReference>
<protein>
    <submittedName>
        <fullName evidence="6">Carbohydrate kinase</fullName>
    </submittedName>
</protein>
<accession>A0A415E0R2</accession>
<evidence type="ECO:0000313" key="6">
    <source>
        <dbReference type="EMBL" id="RHJ87194.1"/>
    </source>
</evidence>
<dbReference type="PANTHER" id="PTHR43095:SF5">
    <property type="entry name" value="XYLULOSE KINASE"/>
    <property type="match status" value="1"/>
</dbReference>
<dbReference type="AlphaFoldDB" id="A0A415E0R2"/>
<dbReference type="InterPro" id="IPR050406">
    <property type="entry name" value="FGGY_Carb_Kinase"/>
</dbReference>
<keyword evidence="2" id="KW-0808">Transferase</keyword>
<dbReference type="CDD" id="cd07779">
    <property type="entry name" value="ASKHA_NBD_FGGY_YgcE-like"/>
    <property type="match status" value="1"/>
</dbReference>
<dbReference type="Pfam" id="PF02782">
    <property type="entry name" value="FGGY_C"/>
    <property type="match status" value="1"/>
</dbReference>
<evidence type="ECO:0000259" key="4">
    <source>
        <dbReference type="Pfam" id="PF00370"/>
    </source>
</evidence>
<dbReference type="STRING" id="1776384.GCA_900086585_00650"/>
<dbReference type="InterPro" id="IPR018485">
    <property type="entry name" value="FGGY_C"/>
</dbReference>
<feature type="domain" description="Carbohydrate kinase FGGY N-terminal" evidence="4">
    <location>
        <begin position="5"/>
        <end position="249"/>
    </location>
</feature>
<dbReference type="Gene3D" id="3.30.420.40">
    <property type="match status" value="2"/>
</dbReference>
<feature type="domain" description="Carbohydrate kinase FGGY C-terminal" evidence="5">
    <location>
        <begin position="262"/>
        <end position="455"/>
    </location>
</feature>
<comment type="caution">
    <text evidence="6">The sequence shown here is derived from an EMBL/GenBank/DDBJ whole genome shotgun (WGS) entry which is preliminary data.</text>
</comment>
<proteinExistence type="inferred from homology"/>
<dbReference type="InterPro" id="IPR000577">
    <property type="entry name" value="Carb_kinase_FGGY"/>
</dbReference>
<dbReference type="OrthoDB" id="9805576at2"/>
<sequence length="519" mass="58357">MEPLVLTFDIGTQSLRAVLVDASGNLLSKKQIHFEKPYFSQSPGWAEQRGEFYWDGICKASLELKATSGDLWNRIKAVSITTIRDTDICVGKDGIPLRPAILWLDKREVEMTESFPAKNQMLFKAAGMTGTANFIRKICHCNWIMKNEPGIWQRTYKYLMLSGYMNYCFTGKMVDSTANIIGHVPYDNKNARWQTSKDLTNCVFPIPPEKLCALKHPGEVLGEITAKASLETGILAGLPLIATGSDKGCETIGLSCTTPEKAAVSFGTTATVQYTIDRYVEPQRFFPPYVSAYKGRYNPEIEIYRGYWLISWFKKEFAEKEEREAQSKGVSAEELLNQRLAEIPPGCEGLVFQPYFTPGVSMPNARGSIIGFSDVHTRIHIYRAIIEGINFALMEGMKTLERRMGTKTSEVYVAGGGSRSDEICQISADMFGVPVCRIQTYEAAVIGSSMIAFTAIGRFDDLDQATASMVHIKDKFEPNMEVHKIYDRIYNEIFVKIFDKLKPLYNISREMEENNVTSV</sequence>
<keyword evidence="7" id="KW-1185">Reference proteome</keyword>
<organism evidence="6 7">
    <name type="scientific">Emergencia timonensis</name>
    <dbReference type="NCBI Taxonomy" id="1776384"/>
    <lineage>
        <taxon>Bacteria</taxon>
        <taxon>Bacillati</taxon>
        <taxon>Bacillota</taxon>
        <taxon>Clostridia</taxon>
        <taxon>Peptostreptococcales</taxon>
        <taxon>Anaerovoracaceae</taxon>
        <taxon>Emergencia</taxon>
    </lineage>
</organism>
<dbReference type="PIRSF" id="PIRSF000538">
    <property type="entry name" value="GlpK"/>
    <property type="match status" value="1"/>
</dbReference>
<evidence type="ECO:0000256" key="1">
    <source>
        <dbReference type="ARBA" id="ARBA00009156"/>
    </source>
</evidence>
<dbReference type="SUPFAM" id="SSF53067">
    <property type="entry name" value="Actin-like ATPase domain"/>
    <property type="match status" value="2"/>
</dbReference>
<dbReference type="Proteomes" id="UP000284841">
    <property type="component" value="Unassembled WGS sequence"/>
</dbReference>
<evidence type="ECO:0000259" key="5">
    <source>
        <dbReference type="Pfam" id="PF02782"/>
    </source>
</evidence>
<dbReference type="RefSeq" id="WP_118335723.1">
    <property type="nucleotide sequence ID" value="NZ_AP025567.1"/>
</dbReference>
<dbReference type="PANTHER" id="PTHR43095">
    <property type="entry name" value="SUGAR KINASE"/>
    <property type="match status" value="1"/>
</dbReference>
<gene>
    <name evidence="6" type="ORF">DW099_10855</name>
</gene>
<dbReference type="GO" id="GO:0016301">
    <property type="term" value="F:kinase activity"/>
    <property type="evidence" value="ECO:0007669"/>
    <property type="project" value="UniProtKB-KW"/>
</dbReference>
<comment type="similarity">
    <text evidence="1">Belongs to the FGGY kinase family.</text>
</comment>